<evidence type="ECO:0000256" key="2">
    <source>
        <dbReference type="ARBA" id="ARBA00007732"/>
    </source>
</evidence>
<evidence type="ECO:0000313" key="9">
    <source>
        <dbReference type="EMBL" id="KAK4501187.1"/>
    </source>
</evidence>
<keyword evidence="6" id="KW-0472">Membrane</keyword>
<evidence type="ECO:0000256" key="1">
    <source>
        <dbReference type="ARBA" id="ARBA00004406"/>
    </source>
</evidence>
<gene>
    <name evidence="9" type="ORF">PRZ48_006994</name>
</gene>
<dbReference type="EMBL" id="JAXOVC010000005">
    <property type="protein sequence ID" value="KAK4501187.1"/>
    <property type="molecule type" value="Genomic_DNA"/>
</dbReference>
<proteinExistence type="inferred from homology"/>
<comment type="subunit">
    <text evidence="3">Interacts with ERF2.</text>
</comment>
<keyword evidence="10" id="KW-1185">Reference proteome</keyword>
<keyword evidence="5" id="KW-0256">Endoplasmic reticulum</keyword>
<evidence type="ECO:0000256" key="7">
    <source>
        <dbReference type="SAM" id="MobiDB-lite"/>
    </source>
</evidence>
<evidence type="ECO:0000256" key="4">
    <source>
        <dbReference type="ARBA" id="ARBA00018463"/>
    </source>
</evidence>
<feature type="region of interest" description="Disordered" evidence="7">
    <location>
        <begin position="1"/>
        <end position="144"/>
    </location>
</feature>
<comment type="caution">
    <text evidence="9">The sequence shown here is derived from an EMBL/GenBank/DDBJ whole genome shotgun (WGS) entry which is preliminary data.</text>
</comment>
<dbReference type="PANTHER" id="PTHR13254">
    <property type="entry name" value="GOLGI AUTOANTIGEN, GOLGIN SUBFAMILY A, 7"/>
    <property type="match status" value="1"/>
</dbReference>
<feature type="compositionally biased region" description="Basic residues" evidence="7">
    <location>
        <begin position="66"/>
        <end position="84"/>
    </location>
</feature>
<organism evidence="9 10">
    <name type="scientific">Zasmidium cellare</name>
    <name type="common">Wine cellar mold</name>
    <name type="synonym">Racodium cellare</name>
    <dbReference type="NCBI Taxonomy" id="395010"/>
    <lineage>
        <taxon>Eukaryota</taxon>
        <taxon>Fungi</taxon>
        <taxon>Dikarya</taxon>
        <taxon>Ascomycota</taxon>
        <taxon>Pezizomycotina</taxon>
        <taxon>Dothideomycetes</taxon>
        <taxon>Dothideomycetidae</taxon>
        <taxon>Mycosphaerellales</taxon>
        <taxon>Mycosphaerellaceae</taxon>
        <taxon>Zasmidium</taxon>
    </lineage>
</organism>
<dbReference type="InterPro" id="IPR051371">
    <property type="entry name" value="Ras_palmitoyltransferase"/>
</dbReference>
<dbReference type="Proteomes" id="UP001305779">
    <property type="component" value="Unassembled WGS sequence"/>
</dbReference>
<feature type="region of interest" description="Disordered" evidence="7">
    <location>
        <begin position="293"/>
        <end position="331"/>
    </location>
</feature>
<comment type="similarity">
    <text evidence="2">Belongs to the ERF4 family.</text>
</comment>
<feature type="compositionally biased region" description="Acidic residues" evidence="7">
    <location>
        <begin position="297"/>
        <end position="307"/>
    </location>
</feature>
<evidence type="ECO:0000256" key="6">
    <source>
        <dbReference type="ARBA" id="ARBA00023136"/>
    </source>
</evidence>
<evidence type="ECO:0000256" key="5">
    <source>
        <dbReference type="ARBA" id="ARBA00022824"/>
    </source>
</evidence>
<evidence type="ECO:0000259" key="8">
    <source>
        <dbReference type="Pfam" id="PF10256"/>
    </source>
</evidence>
<evidence type="ECO:0000256" key="3">
    <source>
        <dbReference type="ARBA" id="ARBA00011396"/>
    </source>
</evidence>
<protein>
    <recommendedName>
        <fullName evidence="4">Ras modification protein ERF4</fullName>
    </recommendedName>
</protein>
<reference evidence="9 10" key="1">
    <citation type="journal article" date="2023" name="G3 (Bethesda)">
        <title>A chromosome-level genome assembly of Zasmidium syzygii isolated from banana leaves.</title>
        <authorList>
            <person name="van Westerhoven A.C."/>
            <person name="Mehrabi R."/>
            <person name="Talebi R."/>
            <person name="Steentjes M.B.F."/>
            <person name="Corcolon B."/>
            <person name="Chong P.A."/>
            <person name="Kema G.H.J."/>
            <person name="Seidl M.F."/>
        </authorList>
    </citation>
    <scope>NUCLEOTIDE SEQUENCE [LARGE SCALE GENOMIC DNA]</scope>
    <source>
        <strain evidence="9 10">P124</strain>
    </source>
</reference>
<dbReference type="PANTHER" id="PTHR13254:SF0">
    <property type="entry name" value="GOLGIN SUBFAMILY A MEMBER 7_ERF4 DOMAIN-CONTAINING PROTEIN"/>
    <property type="match status" value="1"/>
</dbReference>
<evidence type="ECO:0000313" key="10">
    <source>
        <dbReference type="Proteomes" id="UP001305779"/>
    </source>
</evidence>
<comment type="subcellular location">
    <subcellularLocation>
        <location evidence="1">Endoplasmic reticulum membrane</location>
        <topology evidence="1">Peripheral membrane protein</topology>
    </subcellularLocation>
</comment>
<dbReference type="InterPro" id="IPR019383">
    <property type="entry name" value="Golgin_A_7/ERF4"/>
</dbReference>
<dbReference type="Pfam" id="PF10256">
    <property type="entry name" value="Erf4"/>
    <property type="match status" value="1"/>
</dbReference>
<name>A0ABR0EI50_ZASCE</name>
<sequence>METFHKLAGVQQVSDSSTERPVPVTTSSHGQNIPPPPPIPQDDPVDPDSRSQNSGARSASLPLNRRPSHRSFRSHRSQRSKHSIASRNQSHDANAIAADYPPSPRPAQQGEHLGPQSVLPRVSGETAGTGVEADDDEFTWGPAHPCFPHPNPHCSPTSAEYAATRVIRVKRDWLVAGDLYPQYANLYPEILDPLVSDGEFRALIAAINAMLQRMLSPYTTRAWIDSLLGAATGYVWDDLGLTGAKSGEKELEMFIQKWNTDKERSGEEVKLIQLRKTGFMSLDFVVPDPGIDVPRDEMEESEDEQDLADALGGGSQLKNTRENELRQMRSF</sequence>
<accession>A0ABR0EI50</accession>
<feature type="domain" description="Golgin subfamily A member 7/ERF4" evidence="8">
    <location>
        <begin position="166"/>
        <end position="283"/>
    </location>
</feature>
<feature type="compositionally biased region" description="Basic and acidic residues" evidence="7">
    <location>
        <begin position="319"/>
        <end position="331"/>
    </location>
</feature>